<dbReference type="EMBL" id="VSRR010034749">
    <property type="protein sequence ID" value="MPC72439.1"/>
    <property type="molecule type" value="Genomic_DNA"/>
</dbReference>
<evidence type="ECO:0000313" key="3">
    <source>
        <dbReference type="Proteomes" id="UP000324222"/>
    </source>
</evidence>
<protein>
    <submittedName>
        <fullName evidence="2">Uncharacterized protein</fullName>
    </submittedName>
</protein>
<keyword evidence="1" id="KW-0472">Membrane</keyword>
<organism evidence="2 3">
    <name type="scientific">Portunus trituberculatus</name>
    <name type="common">Swimming crab</name>
    <name type="synonym">Neptunus trituberculatus</name>
    <dbReference type="NCBI Taxonomy" id="210409"/>
    <lineage>
        <taxon>Eukaryota</taxon>
        <taxon>Metazoa</taxon>
        <taxon>Ecdysozoa</taxon>
        <taxon>Arthropoda</taxon>
        <taxon>Crustacea</taxon>
        <taxon>Multicrustacea</taxon>
        <taxon>Malacostraca</taxon>
        <taxon>Eumalacostraca</taxon>
        <taxon>Eucarida</taxon>
        <taxon>Decapoda</taxon>
        <taxon>Pleocyemata</taxon>
        <taxon>Brachyura</taxon>
        <taxon>Eubrachyura</taxon>
        <taxon>Portunoidea</taxon>
        <taxon>Portunidae</taxon>
        <taxon>Portuninae</taxon>
        <taxon>Portunus</taxon>
    </lineage>
</organism>
<dbReference type="AlphaFoldDB" id="A0A5B7HRQ2"/>
<keyword evidence="3" id="KW-1185">Reference proteome</keyword>
<keyword evidence="1" id="KW-0812">Transmembrane</keyword>
<evidence type="ECO:0000313" key="2">
    <source>
        <dbReference type="EMBL" id="MPC72439.1"/>
    </source>
</evidence>
<accession>A0A5B7HRQ2</accession>
<comment type="caution">
    <text evidence="2">The sequence shown here is derived from an EMBL/GenBank/DDBJ whole genome shotgun (WGS) entry which is preliminary data.</text>
</comment>
<reference evidence="2 3" key="1">
    <citation type="submission" date="2019-05" db="EMBL/GenBank/DDBJ databases">
        <title>Another draft genome of Portunus trituberculatus and its Hox gene families provides insights of decapod evolution.</title>
        <authorList>
            <person name="Jeong J.-H."/>
            <person name="Song I."/>
            <person name="Kim S."/>
            <person name="Choi T."/>
            <person name="Kim D."/>
            <person name="Ryu S."/>
            <person name="Kim W."/>
        </authorList>
    </citation>
    <scope>NUCLEOTIDE SEQUENCE [LARGE SCALE GENOMIC DNA]</scope>
    <source>
        <tissue evidence="2">Muscle</tissue>
    </source>
</reference>
<gene>
    <name evidence="2" type="ORF">E2C01_066744</name>
</gene>
<sequence>MFLSVRARRHYLLLFAPAKWHTLFNVVPLFRPYHCPPSHPRLSHSFKALALSKHYYISLSLLFLVFLFPLVSFASPFSLFLLSCTLYSSSLALRCPYLALVTLPTIAPHHHSLTLTDGTTLHHPSRFVTPKCHSGTFGTLLHQPQPASRPAPATHHITILVIPLETISPPLSPPSSLSDIPAASVPCFNPIPRPP</sequence>
<keyword evidence="1" id="KW-1133">Transmembrane helix</keyword>
<proteinExistence type="predicted"/>
<dbReference type="Proteomes" id="UP000324222">
    <property type="component" value="Unassembled WGS sequence"/>
</dbReference>
<feature type="transmembrane region" description="Helical" evidence="1">
    <location>
        <begin position="54"/>
        <end position="82"/>
    </location>
</feature>
<evidence type="ECO:0000256" key="1">
    <source>
        <dbReference type="SAM" id="Phobius"/>
    </source>
</evidence>
<name>A0A5B7HRQ2_PORTR</name>